<dbReference type="KEGG" id="bgt:106055294"/>
<dbReference type="OrthoDB" id="6188191at2759"/>
<dbReference type="VEuPathDB" id="VectorBase:BGLAX_047907"/>
<dbReference type="EnsemblMetazoa" id="BGLB030379-RA">
    <property type="protein sequence ID" value="BGLB030379-PA"/>
    <property type="gene ID" value="BGLB030379"/>
</dbReference>
<gene>
    <name evidence="2" type="primary">106055294</name>
</gene>
<protein>
    <submittedName>
        <fullName evidence="2">Uncharacterized protein</fullName>
    </submittedName>
</protein>
<name>A0A2C9LF10_BIOGL</name>
<keyword evidence="1" id="KW-0472">Membrane</keyword>
<organism evidence="2 3">
    <name type="scientific">Biomphalaria glabrata</name>
    <name type="common">Bloodfluke planorb</name>
    <name type="synonym">Freshwater snail</name>
    <dbReference type="NCBI Taxonomy" id="6526"/>
    <lineage>
        <taxon>Eukaryota</taxon>
        <taxon>Metazoa</taxon>
        <taxon>Spiralia</taxon>
        <taxon>Lophotrochozoa</taxon>
        <taxon>Mollusca</taxon>
        <taxon>Gastropoda</taxon>
        <taxon>Heterobranchia</taxon>
        <taxon>Euthyneura</taxon>
        <taxon>Panpulmonata</taxon>
        <taxon>Hygrophila</taxon>
        <taxon>Lymnaeoidea</taxon>
        <taxon>Planorbidae</taxon>
        <taxon>Biomphalaria</taxon>
    </lineage>
</organism>
<evidence type="ECO:0000256" key="1">
    <source>
        <dbReference type="SAM" id="Phobius"/>
    </source>
</evidence>
<dbReference type="VEuPathDB" id="VectorBase:BGLB030379"/>
<dbReference type="Proteomes" id="UP000076420">
    <property type="component" value="Unassembled WGS sequence"/>
</dbReference>
<keyword evidence="1" id="KW-1133">Transmembrane helix</keyword>
<sequence>MKQAMKKKNITGLMRFSICPTIYFVIYTLFRACEKCDGEQYIFLYGNHSEVNKAKCEIGYVDGLDNYLMTGRVNISNKNVLAVGLELVTKEHSETSSYYCVIRFVDECHSDQTDSCYCVGTDEVNIFQVIFNITLKHQDSNATVRAVMLLSNHQEIYSNETMLPPVTKLDLTNVSSVLKINEKTVNKDFCIKIVYDSEIKISYQIASTQKVRPQLKITNNNTSTIWTDNEEGTYNLANLGFESASEVDFTFSLCGFNEKYVHCTFIKGEESDSNSTTFLVLFTISLIILIGITIVFIYQNCKSKHEKILVTGMVLETTEGQEFSDLDLKKTAATQTDNL</sequence>
<feature type="transmembrane region" description="Helical" evidence="1">
    <location>
        <begin position="278"/>
        <end position="298"/>
    </location>
</feature>
<reference evidence="2" key="1">
    <citation type="submission" date="2020-05" db="UniProtKB">
        <authorList>
            <consortium name="EnsemblMetazoa"/>
        </authorList>
    </citation>
    <scope>IDENTIFICATION</scope>
    <source>
        <strain evidence="2">BB02</strain>
    </source>
</reference>
<feature type="transmembrane region" description="Helical" evidence="1">
    <location>
        <begin position="12"/>
        <end position="30"/>
    </location>
</feature>
<accession>A0A2C9LF10</accession>
<evidence type="ECO:0000313" key="3">
    <source>
        <dbReference type="Proteomes" id="UP000076420"/>
    </source>
</evidence>
<evidence type="ECO:0000313" key="2">
    <source>
        <dbReference type="EnsemblMetazoa" id="BGLB030379-PA"/>
    </source>
</evidence>
<keyword evidence="1" id="KW-0812">Transmembrane</keyword>
<proteinExistence type="predicted"/>
<dbReference type="AlphaFoldDB" id="A0A2C9LF10"/>